<dbReference type="EMBL" id="JACGWN010000006">
    <property type="protein sequence ID" value="KAL0446124.1"/>
    <property type="molecule type" value="Genomic_DNA"/>
</dbReference>
<evidence type="ECO:0008006" key="2">
    <source>
        <dbReference type="Google" id="ProtNLM"/>
    </source>
</evidence>
<dbReference type="AlphaFoldDB" id="A0AAW2WWV0"/>
<dbReference type="Gene3D" id="3.60.10.10">
    <property type="entry name" value="Endonuclease/exonuclease/phosphatase"/>
    <property type="match status" value="1"/>
</dbReference>
<proteinExistence type="predicted"/>
<evidence type="ECO:0000313" key="1">
    <source>
        <dbReference type="EMBL" id="KAL0446124.1"/>
    </source>
</evidence>
<organism evidence="1">
    <name type="scientific">Sesamum latifolium</name>
    <dbReference type="NCBI Taxonomy" id="2727402"/>
    <lineage>
        <taxon>Eukaryota</taxon>
        <taxon>Viridiplantae</taxon>
        <taxon>Streptophyta</taxon>
        <taxon>Embryophyta</taxon>
        <taxon>Tracheophyta</taxon>
        <taxon>Spermatophyta</taxon>
        <taxon>Magnoliopsida</taxon>
        <taxon>eudicotyledons</taxon>
        <taxon>Gunneridae</taxon>
        <taxon>Pentapetalae</taxon>
        <taxon>asterids</taxon>
        <taxon>lamiids</taxon>
        <taxon>Lamiales</taxon>
        <taxon>Pedaliaceae</taxon>
        <taxon>Sesamum</taxon>
    </lineage>
</organism>
<gene>
    <name evidence="1" type="ORF">Slati_1740300</name>
</gene>
<dbReference type="PANTHER" id="PTHR33710">
    <property type="entry name" value="BNAC02G09200D PROTEIN"/>
    <property type="match status" value="1"/>
</dbReference>
<name>A0AAW2WWV0_9LAMI</name>
<dbReference type="PANTHER" id="PTHR33710:SF62">
    <property type="entry name" value="DUF4283 DOMAIN PROTEIN"/>
    <property type="match status" value="1"/>
</dbReference>
<protein>
    <recommendedName>
        <fullName evidence="2">Exo_endo_phos domain-containing protein</fullName>
    </recommendedName>
</protein>
<dbReference type="InterPro" id="IPR036691">
    <property type="entry name" value="Endo/exonu/phosph_ase_sf"/>
</dbReference>
<sequence>MGINGELDASRRRLVWEKLMLLSNQFDAPWLCAGDYNEVLFQHVKTGGDRPQWQMEDFRRTLEQCDLCDLGYSGSKYTWCNRRQGPHTVSARLDRACGNSRWVSYFPNSIVSTLPTPYSDHSILIVQWELTARSL</sequence>
<dbReference type="SUPFAM" id="SSF56219">
    <property type="entry name" value="DNase I-like"/>
    <property type="match status" value="1"/>
</dbReference>
<comment type="caution">
    <text evidence="1">The sequence shown here is derived from an EMBL/GenBank/DDBJ whole genome shotgun (WGS) entry which is preliminary data.</text>
</comment>
<reference evidence="1" key="2">
    <citation type="journal article" date="2024" name="Plant">
        <title>Genomic evolution and insights into agronomic trait innovations of Sesamum species.</title>
        <authorList>
            <person name="Miao H."/>
            <person name="Wang L."/>
            <person name="Qu L."/>
            <person name="Liu H."/>
            <person name="Sun Y."/>
            <person name="Le M."/>
            <person name="Wang Q."/>
            <person name="Wei S."/>
            <person name="Zheng Y."/>
            <person name="Lin W."/>
            <person name="Duan Y."/>
            <person name="Cao H."/>
            <person name="Xiong S."/>
            <person name="Wang X."/>
            <person name="Wei L."/>
            <person name="Li C."/>
            <person name="Ma Q."/>
            <person name="Ju M."/>
            <person name="Zhao R."/>
            <person name="Li G."/>
            <person name="Mu C."/>
            <person name="Tian Q."/>
            <person name="Mei H."/>
            <person name="Zhang T."/>
            <person name="Gao T."/>
            <person name="Zhang H."/>
        </authorList>
    </citation>
    <scope>NUCLEOTIDE SEQUENCE</scope>
    <source>
        <strain evidence="1">KEN1</strain>
    </source>
</reference>
<reference evidence="1" key="1">
    <citation type="submission" date="2020-06" db="EMBL/GenBank/DDBJ databases">
        <authorList>
            <person name="Li T."/>
            <person name="Hu X."/>
            <person name="Zhang T."/>
            <person name="Song X."/>
            <person name="Zhang H."/>
            <person name="Dai N."/>
            <person name="Sheng W."/>
            <person name="Hou X."/>
            <person name="Wei L."/>
        </authorList>
    </citation>
    <scope>NUCLEOTIDE SEQUENCE</scope>
    <source>
        <strain evidence="1">KEN1</strain>
        <tissue evidence="1">Leaf</tissue>
    </source>
</reference>
<accession>A0AAW2WWV0</accession>